<dbReference type="PROSITE" id="PS51388">
    <property type="entry name" value="GED"/>
    <property type="match status" value="1"/>
</dbReference>
<evidence type="ECO:0000313" key="7">
    <source>
        <dbReference type="Proteomes" id="UP000663193"/>
    </source>
</evidence>
<feature type="domain" description="Dynamin-type G" evidence="5">
    <location>
        <begin position="37"/>
        <end position="321"/>
    </location>
</feature>
<dbReference type="CDD" id="cd08771">
    <property type="entry name" value="DLP_1"/>
    <property type="match status" value="1"/>
</dbReference>
<sequence length="808" mass="90336">MVVKSFDNRVLDELCSKDQLDLLDSVDRLRSQGIDHYVSLPQIIVCGDQSSGKSSVLEAISGVSFPVKSNLCTRFPTELVLRKTPHVGVSVSIVPDHSHNETERASLSNFRETLEGFQELPDLIENAKKAMAIGSFGRAFSKDLLRIEISGPDRPHLTIVDLPGLIHSETKQQSEADIDLVQDVVKSYMKEPRSIILAVVSAKNDYANQIVLKLARAADRAGNRTLGVITKPDTLIPGSDSEVMYMSLAQNLDVEFRLGWHVLKNMDSETGAWSLARRDGDERRFFTEGVWRTLPESILGIAPLRERLSKLLLDQIAAELPSLIEEIETKSTTCRTQLQILGLPRASVEEQRLYLLTLSQNFQSLTKAAVDGTYNDDFFEDAKTGAGYQKRIRAVVQNLNQSFAEIMAREGHYYDITDSSNGNSVQNVSRKVKVLSRAHYLNRIEALMKRTRGRELPGTFNPMIVADLFLEQSHPWEALARHHIEQVANSVIEFLKHLVSHIADSSTSGALFQKLVEPALKDVVGFARRKTADLLAQHQKGHPITYNHYFTETMQNVKKERSRVELTRIIKDVFSVTSLAPNTEEPQFTTMDYRPLLEALMEHNNPDMNSYACSEALNCMQAYYKVAFKRFIDDIAVEVVETNLIAQLGDILSPIKVTQLAADVVTSVAGESDEGRAKRRQLNNQLDVLIQGLETCKKFVVVTLHDTCDVAILSRQLGTSLLDSSTPSPRTDSDELITRDELEGFDETAFTEAPEPISEPEPESAPEPAPPVEEDYIDEAVAEPKDDSWDALFSPRSAKKSKKYKRGP</sequence>
<dbReference type="EMBL" id="CP069035">
    <property type="protein sequence ID" value="QRD02242.1"/>
    <property type="molecule type" value="Genomic_DNA"/>
</dbReference>
<name>A0A7U2I6Y4_PHANO</name>
<dbReference type="FunFam" id="3.40.50.300:FF:001425">
    <property type="entry name" value="Dynamin GTPase, putative"/>
    <property type="match status" value="1"/>
</dbReference>
<dbReference type="InterPro" id="IPR000375">
    <property type="entry name" value="Dynamin_stalk"/>
</dbReference>
<dbReference type="InterPro" id="IPR022812">
    <property type="entry name" value="Dynamin"/>
</dbReference>
<evidence type="ECO:0000256" key="2">
    <source>
        <dbReference type="ARBA" id="ARBA00023134"/>
    </source>
</evidence>
<keyword evidence="1" id="KW-0547">Nucleotide-binding</keyword>
<reference evidence="7" key="1">
    <citation type="journal article" date="2021" name="BMC Genomics">
        <title>Chromosome-level genome assembly and manually-curated proteome of model necrotroph Parastagonospora nodorum Sn15 reveals a genome-wide trove of candidate effector homologs, and redundancy of virulence-related functions within an accessory chromosome.</title>
        <authorList>
            <person name="Bertazzoni S."/>
            <person name="Jones D.A.B."/>
            <person name="Phan H.T."/>
            <person name="Tan K.-C."/>
            <person name="Hane J.K."/>
        </authorList>
    </citation>
    <scope>NUCLEOTIDE SEQUENCE [LARGE SCALE GENOMIC DNA]</scope>
    <source>
        <strain evidence="7">SN15 / ATCC MYA-4574 / FGSC 10173)</strain>
    </source>
</reference>
<protein>
    <recommendedName>
        <fullName evidence="8">Dynamin-type G domain-containing protein</fullName>
    </recommendedName>
</protein>
<dbReference type="Gene3D" id="3.40.50.300">
    <property type="entry name" value="P-loop containing nucleotide triphosphate hydrolases"/>
    <property type="match status" value="1"/>
</dbReference>
<dbReference type="SUPFAM" id="SSF52540">
    <property type="entry name" value="P-loop containing nucleoside triphosphate hydrolases"/>
    <property type="match status" value="1"/>
</dbReference>
<dbReference type="InterPro" id="IPR030381">
    <property type="entry name" value="G_DYNAMIN_dom"/>
</dbReference>
<evidence type="ECO:0008006" key="8">
    <source>
        <dbReference type="Google" id="ProtNLM"/>
    </source>
</evidence>
<dbReference type="Pfam" id="PF00350">
    <property type="entry name" value="Dynamin_N"/>
    <property type="match status" value="1"/>
</dbReference>
<evidence type="ECO:0000313" key="6">
    <source>
        <dbReference type="EMBL" id="QRD02242.1"/>
    </source>
</evidence>
<dbReference type="Pfam" id="PF01031">
    <property type="entry name" value="Dynamin_M"/>
    <property type="match status" value="1"/>
</dbReference>
<feature type="region of interest" description="Disordered" evidence="3">
    <location>
        <begin position="744"/>
        <end position="808"/>
    </location>
</feature>
<dbReference type="Gene3D" id="1.20.120.1240">
    <property type="entry name" value="Dynamin, middle domain"/>
    <property type="match status" value="1"/>
</dbReference>
<dbReference type="PANTHER" id="PTHR11566:SF21">
    <property type="entry name" value="DYNAMIN RELATED PROTEIN 1, ISOFORM A"/>
    <property type="match status" value="1"/>
</dbReference>
<dbReference type="OrthoDB" id="415706at2759"/>
<gene>
    <name evidence="6" type="ORF">JI435_052130</name>
</gene>
<dbReference type="InterPro" id="IPR020850">
    <property type="entry name" value="GED_dom"/>
</dbReference>
<dbReference type="AlphaFoldDB" id="A0A7U2I6Y4"/>
<keyword evidence="2" id="KW-0342">GTP-binding</keyword>
<feature type="compositionally biased region" description="Basic residues" evidence="3">
    <location>
        <begin position="797"/>
        <end position="808"/>
    </location>
</feature>
<evidence type="ECO:0000256" key="3">
    <source>
        <dbReference type="SAM" id="MobiDB-lite"/>
    </source>
</evidence>
<dbReference type="GO" id="GO:0003924">
    <property type="term" value="F:GTPase activity"/>
    <property type="evidence" value="ECO:0007669"/>
    <property type="project" value="InterPro"/>
</dbReference>
<accession>A0A7U2I6Y4</accession>
<dbReference type="PROSITE" id="PS51718">
    <property type="entry name" value="G_DYNAMIN_2"/>
    <property type="match status" value="1"/>
</dbReference>
<dbReference type="OMA" id="HQKGHPI"/>
<feature type="compositionally biased region" description="Acidic residues" evidence="3">
    <location>
        <begin position="772"/>
        <end position="781"/>
    </location>
</feature>
<dbReference type="VEuPathDB" id="FungiDB:JI435_052130"/>
<evidence type="ECO:0000259" key="5">
    <source>
        <dbReference type="PROSITE" id="PS51718"/>
    </source>
</evidence>
<dbReference type="PANTHER" id="PTHR11566">
    <property type="entry name" value="DYNAMIN"/>
    <property type="match status" value="1"/>
</dbReference>
<proteinExistence type="predicted"/>
<dbReference type="InterPro" id="IPR027417">
    <property type="entry name" value="P-loop_NTPase"/>
</dbReference>
<dbReference type="Proteomes" id="UP000663193">
    <property type="component" value="Chromosome 13"/>
</dbReference>
<evidence type="ECO:0000256" key="1">
    <source>
        <dbReference type="ARBA" id="ARBA00022741"/>
    </source>
</evidence>
<dbReference type="PRINTS" id="PR00195">
    <property type="entry name" value="DYNAMIN"/>
</dbReference>
<feature type="domain" description="GED" evidence="4">
    <location>
        <begin position="613"/>
        <end position="704"/>
    </location>
</feature>
<evidence type="ECO:0000259" key="4">
    <source>
        <dbReference type="PROSITE" id="PS51388"/>
    </source>
</evidence>
<dbReference type="InterPro" id="IPR045063">
    <property type="entry name" value="Dynamin_N"/>
</dbReference>
<organism evidence="6 7">
    <name type="scientific">Phaeosphaeria nodorum (strain SN15 / ATCC MYA-4574 / FGSC 10173)</name>
    <name type="common">Glume blotch fungus</name>
    <name type="synonym">Parastagonospora nodorum</name>
    <dbReference type="NCBI Taxonomy" id="321614"/>
    <lineage>
        <taxon>Eukaryota</taxon>
        <taxon>Fungi</taxon>
        <taxon>Dikarya</taxon>
        <taxon>Ascomycota</taxon>
        <taxon>Pezizomycotina</taxon>
        <taxon>Dothideomycetes</taxon>
        <taxon>Pleosporomycetidae</taxon>
        <taxon>Pleosporales</taxon>
        <taxon>Pleosporineae</taxon>
        <taxon>Phaeosphaeriaceae</taxon>
        <taxon>Parastagonospora</taxon>
    </lineage>
</organism>
<dbReference type="InterPro" id="IPR001401">
    <property type="entry name" value="Dynamin_GTPase"/>
</dbReference>
<keyword evidence="7" id="KW-1185">Reference proteome</keyword>
<dbReference type="GO" id="GO:0005525">
    <property type="term" value="F:GTP binding"/>
    <property type="evidence" value="ECO:0007669"/>
    <property type="project" value="InterPro"/>
</dbReference>
<dbReference type="SMART" id="SM00053">
    <property type="entry name" value="DYNc"/>
    <property type="match status" value="1"/>
</dbReference>